<dbReference type="EMBL" id="JBHTEF010000001">
    <property type="protein sequence ID" value="MFC7581440.1"/>
    <property type="molecule type" value="Genomic_DNA"/>
</dbReference>
<dbReference type="InterPro" id="IPR050984">
    <property type="entry name" value="Gfo/Idh/MocA_domain"/>
</dbReference>
<accession>A0ABW2SMT9</accession>
<evidence type="ECO:0000313" key="6">
    <source>
        <dbReference type="Proteomes" id="UP001596527"/>
    </source>
</evidence>
<comment type="similarity">
    <text evidence="1">Belongs to the Gfo/Idh/MocA family.</text>
</comment>
<dbReference type="SUPFAM" id="SSF51735">
    <property type="entry name" value="NAD(P)-binding Rossmann-fold domains"/>
    <property type="match status" value="1"/>
</dbReference>
<dbReference type="Pfam" id="PF01408">
    <property type="entry name" value="GFO_IDH_MocA"/>
    <property type="match status" value="1"/>
</dbReference>
<dbReference type="Gene3D" id="3.40.50.720">
    <property type="entry name" value="NAD(P)-binding Rossmann-like Domain"/>
    <property type="match status" value="1"/>
</dbReference>
<dbReference type="Pfam" id="PF22725">
    <property type="entry name" value="GFO_IDH_MocA_C3"/>
    <property type="match status" value="1"/>
</dbReference>
<dbReference type="SUPFAM" id="SSF55347">
    <property type="entry name" value="Glyceraldehyde-3-phosphate dehydrogenase-like, C-terminal domain"/>
    <property type="match status" value="1"/>
</dbReference>
<dbReference type="InterPro" id="IPR055170">
    <property type="entry name" value="GFO_IDH_MocA-like_dom"/>
</dbReference>
<keyword evidence="2" id="KW-0560">Oxidoreductase</keyword>
<name>A0ABW2SMT9_9ACTO</name>
<dbReference type="InterPro" id="IPR036291">
    <property type="entry name" value="NAD(P)-bd_dom_sf"/>
</dbReference>
<dbReference type="Gene3D" id="3.30.360.10">
    <property type="entry name" value="Dihydrodipicolinate Reductase, domain 2"/>
    <property type="match status" value="1"/>
</dbReference>
<reference evidence="6" key="1">
    <citation type="journal article" date="2019" name="Int. J. Syst. Evol. Microbiol.">
        <title>The Global Catalogue of Microorganisms (GCM) 10K type strain sequencing project: providing services to taxonomists for standard genome sequencing and annotation.</title>
        <authorList>
            <consortium name="The Broad Institute Genomics Platform"/>
            <consortium name="The Broad Institute Genome Sequencing Center for Infectious Disease"/>
            <person name="Wu L."/>
            <person name="Ma J."/>
        </authorList>
    </citation>
    <scope>NUCLEOTIDE SEQUENCE [LARGE SCALE GENOMIC DNA]</scope>
    <source>
        <strain evidence="6">CCUG 56698</strain>
    </source>
</reference>
<dbReference type="Proteomes" id="UP001596527">
    <property type="component" value="Unassembled WGS sequence"/>
</dbReference>
<organism evidence="5 6">
    <name type="scientific">Schaalia naturae</name>
    <dbReference type="NCBI Taxonomy" id="635203"/>
    <lineage>
        <taxon>Bacteria</taxon>
        <taxon>Bacillati</taxon>
        <taxon>Actinomycetota</taxon>
        <taxon>Actinomycetes</taxon>
        <taxon>Actinomycetales</taxon>
        <taxon>Actinomycetaceae</taxon>
        <taxon>Schaalia</taxon>
    </lineage>
</organism>
<evidence type="ECO:0000259" key="4">
    <source>
        <dbReference type="Pfam" id="PF22725"/>
    </source>
</evidence>
<proteinExistence type="inferred from homology"/>
<evidence type="ECO:0000256" key="2">
    <source>
        <dbReference type="ARBA" id="ARBA00023002"/>
    </source>
</evidence>
<evidence type="ECO:0000256" key="1">
    <source>
        <dbReference type="ARBA" id="ARBA00010928"/>
    </source>
</evidence>
<keyword evidence="6" id="KW-1185">Reference proteome</keyword>
<dbReference type="PANTHER" id="PTHR22604">
    <property type="entry name" value="OXIDOREDUCTASES"/>
    <property type="match status" value="1"/>
</dbReference>
<evidence type="ECO:0000313" key="5">
    <source>
        <dbReference type="EMBL" id="MFC7581440.1"/>
    </source>
</evidence>
<comment type="caution">
    <text evidence="5">The sequence shown here is derived from an EMBL/GenBank/DDBJ whole genome shotgun (WGS) entry which is preliminary data.</text>
</comment>
<feature type="domain" description="Gfo/Idh/MocA-like oxidoreductase N-terminal" evidence="3">
    <location>
        <begin position="36"/>
        <end position="148"/>
    </location>
</feature>
<evidence type="ECO:0000259" key="3">
    <source>
        <dbReference type="Pfam" id="PF01408"/>
    </source>
</evidence>
<protein>
    <submittedName>
        <fullName evidence="5">Gfo/Idh/MocA family protein</fullName>
    </submittedName>
</protein>
<sequence length="371" mass="39852">MTRPGDPHAPLPGLPGELAELARGVTLPDPMEAPALRWGIIGAGGIARTFARDVPRFTRSRVAGVAARQLDRAEAFAREWGVERAYGSYEELVADPGIDAVYVATVHPLHAGQALLALRAGKPVLVEKSFTMDASQARAVLDQARESRLFAMEAMWSRHLPHYRVLRQVIANGGLGRVVSAQADHGQSLRHVPRLMRPELGGGALMDLGIYPVSFLHEVLGAPESVTAAGRALPGDFGRSASSRPVRIDAADAAILRAGDAMGVARCHLDGRSATAAEVVFERGALELPLQFYRPGVLRLRTFPEGGPDDGATVDWDATVPGGFQYEAAEVARCLEAGLTESADMTWRDTVEVMDIMDAIRAQVGVVYPWE</sequence>
<gene>
    <name evidence="5" type="ORF">ACFQWG_09570</name>
</gene>
<feature type="domain" description="GFO/IDH/MocA-like oxidoreductase" evidence="4">
    <location>
        <begin position="163"/>
        <end position="287"/>
    </location>
</feature>
<dbReference type="PANTHER" id="PTHR22604:SF105">
    <property type="entry name" value="TRANS-1,2-DIHYDROBENZENE-1,2-DIOL DEHYDROGENASE"/>
    <property type="match status" value="1"/>
</dbReference>
<dbReference type="RefSeq" id="WP_380974759.1">
    <property type="nucleotide sequence ID" value="NZ_JBHTEF010000001.1"/>
</dbReference>
<dbReference type="InterPro" id="IPR000683">
    <property type="entry name" value="Gfo/Idh/MocA-like_OxRdtase_N"/>
</dbReference>